<sequence>MTVAAVIQARMTSTRLPGKVLLRAAGREMLAHQIDRVRRARSVEAICIATTTNADDDPVAALAGREGVAVFRGSEHDVLGRFVGAAGLVGADIAVRLTGDCPLTDPELVDAVVGVFRSAEPPVDYASNSFPRTWPIGLDVEVASMAALRTAAAEADDPYDREHVMPFLYRQPQRFRTAGYPAPEDLTGHRWTLDEASDYELIKRILEALLPVNPEFGWRDVIALLEAHPQWRIVNAGVAQKQRRYEQQGSGRQGSGVADD</sequence>
<keyword evidence="1" id="KW-0946">Virion</keyword>
<dbReference type="CDD" id="cd02518">
    <property type="entry name" value="GT2_SpsF"/>
    <property type="match status" value="1"/>
</dbReference>
<accession>A0A919CR81</accession>
<dbReference type="Pfam" id="PF02348">
    <property type="entry name" value="CTP_transf_3"/>
    <property type="match status" value="1"/>
</dbReference>
<dbReference type="GO" id="GO:0005829">
    <property type="term" value="C:cytosol"/>
    <property type="evidence" value="ECO:0007669"/>
    <property type="project" value="TreeGrafter"/>
</dbReference>
<reference evidence="1" key="1">
    <citation type="journal article" date="2014" name="Int. J. Syst. Evol. Microbiol.">
        <title>Complete genome sequence of Corynebacterium casei LMG S-19264T (=DSM 44701T), isolated from a smear-ripened cheese.</title>
        <authorList>
            <consortium name="US DOE Joint Genome Institute (JGI-PGF)"/>
            <person name="Walter F."/>
            <person name="Albersmeier A."/>
            <person name="Kalinowski J."/>
            <person name="Ruckert C."/>
        </authorList>
    </citation>
    <scope>NUCLEOTIDE SEQUENCE</scope>
    <source>
        <strain evidence="1">KCTC 42651</strain>
    </source>
</reference>
<reference evidence="1" key="2">
    <citation type="submission" date="2020-09" db="EMBL/GenBank/DDBJ databases">
        <authorList>
            <person name="Sun Q."/>
            <person name="Kim S."/>
        </authorList>
    </citation>
    <scope>NUCLEOTIDE SEQUENCE</scope>
    <source>
        <strain evidence="1">KCTC 42651</strain>
    </source>
</reference>
<dbReference type="RefSeq" id="WP_189990567.1">
    <property type="nucleotide sequence ID" value="NZ_BMZS01000006.1"/>
</dbReference>
<evidence type="ECO:0000313" key="2">
    <source>
        <dbReference type="Proteomes" id="UP000630353"/>
    </source>
</evidence>
<evidence type="ECO:0000313" key="1">
    <source>
        <dbReference type="EMBL" id="GHD52459.1"/>
    </source>
</evidence>
<proteinExistence type="predicted"/>
<protein>
    <submittedName>
        <fullName evidence="1">Spore coat protein</fullName>
    </submittedName>
</protein>
<dbReference type="SUPFAM" id="SSF53448">
    <property type="entry name" value="Nucleotide-diphospho-sugar transferases"/>
    <property type="match status" value="1"/>
</dbReference>
<keyword evidence="1" id="KW-0167">Capsid protein</keyword>
<dbReference type="PANTHER" id="PTHR42866">
    <property type="entry name" value="3-DEOXY-MANNO-OCTULOSONATE CYTIDYLYLTRANSFERASE"/>
    <property type="match status" value="1"/>
</dbReference>
<keyword evidence="2" id="KW-1185">Reference proteome</keyword>
<gene>
    <name evidence="1" type="ORF">GCM10017083_27780</name>
</gene>
<dbReference type="PANTHER" id="PTHR42866:SF1">
    <property type="entry name" value="SPORE COAT POLYSACCHARIDE BIOSYNTHESIS PROTEIN SPSF"/>
    <property type="match status" value="1"/>
</dbReference>
<dbReference type="EMBL" id="BMZS01000006">
    <property type="protein sequence ID" value="GHD52459.1"/>
    <property type="molecule type" value="Genomic_DNA"/>
</dbReference>
<name>A0A919CR81_9PROT</name>
<organism evidence="1 2">
    <name type="scientific">Thalassobaculum fulvum</name>
    <dbReference type="NCBI Taxonomy" id="1633335"/>
    <lineage>
        <taxon>Bacteria</taxon>
        <taxon>Pseudomonadati</taxon>
        <taxon>Pseudomonadota</taxon>
        <taxon>Alphaproteobacteria</taxon>
        <taxon>Rhodospirillales</taxon>
        <taxon>Thalassobaculaceae</taxon>
        <taxon>Thalassobaculum</taxon>
    </lineage>
</organism>
<dbReference type="Proteomes" id="UP000630353">
    <property type="component" value="Unassembled WGS sequence"/>
</dbReference>
<dbReference type="InterPro" id="IPR029044">
    <property type="entry name" value="Nucleotide-diphossugar_trans"/>
</dbReference>
<comment type="caution">
    <text evidence="1">The sequence shown here is derived from an EMBL/GenBank/DDBJ whole genome shotgun (WGS) entry which is preliminary data.</text>
</comment>
<dbReference type="AlphaFoldDB" id="A0A919CR81"/>
<dbReference type="Gene3D" id="3.90.550.10">
    <property type="entry name" value="Spore Coat Polysaccharide Biosynthesis Protein SpsA, Chain A"/>
    <property type="match status" value="1"/>
</dbReference>
<dbReference type="InterPro" id="IPR003329">
    <property type="entry name" value="Cytidylyl_trans"/>
</dbReference>